<dbReference type="PANTHER" id="PTHR11690">
    <property type="entry name" value="AMILORIDE-SENSITIVE SODIUM CHANNEL-RELATED"/>
    <property type="match status" value="1"/>
</dbReference>
<feature type="transmembrane region" description="Helical" evidence="13">
    <location>
        <begin position="188"/>
        <end position="215"/>
    </location>
</feature>
<keyword evidence="6 13" id="KW-1133">Transmembrane helix</keyword>
<evidence type="ECO:0000256" key="3">
    <source>
        <dbReference type="ARBA" id="ARBA00022448"/>
    </source>
</evidence>
<reference evidence="14" key="1">
    <citation type="submission" date="2021-07" db="EMBL/GenBank/DDBJ databases">
        <authorList>
            <person name="Catto M.A."/>
            <person name="Jacobson A."/>
            <person name="Kennedy G."/>
            <person name="Labadie P."/>
            <person name="Hunt B.G."/>
            <person name="Srinivasan R."/>
        </authorList>
    </citation>
    <scope>NUCLEOTIDE SEQUENCE</scope>
    <source>
        <strain evidence="14">PL_HMW_Pooled</strain>
        <tissue evidence="14">Head</tissue>
    </source>
</reference>
<evidence type="ECO:0000256" key="1">
    <source>
        <dbReference type="ARBA" id="ARBA00004141"/>
    </source>
</evidence>
<protein>
    <submittedName>
        <fullName evidence="14">Acid-sensing ion channel 4-B</fullName>
    </submittedName>
</protein>
<comment type="subcellular location">
    <subcellularLocation>
        <location evidence="1">Membrane</location>
        <topology evidence="1">Multi-pass membrane protein</topology>
    </subcellularLocation>
</comment>
<keyword evidence="9 13" id="KW-0472">Membrane</keyword>
<name>A0AAE1GRS2_9NEOP</name>
<dbReference type="InterPro" id="IPR001873">
    <property type="entry name" value="ENaC"/>
</dbReference>
<evidence type="ECO:0000256" key="7">
    <source>
        <dbReference type="ARBA" id="ARBA00023053"/>
    </source>
</evidence>
<keyword evidence="8 12" id="KW-0406">Ion transport</keyword>
<keyword evidence="5 12" id="KW-0812">Transmembrane</keyword>
<comment type="caution">
    <text evidence="14">The sequence shown here is derived from an EMBL/GenBank/DDBJ whole genome shotgun (WGS) entry which is preliminary data.</text>
</comment>
<dbReference type="GO" id="GO:0005886">
    <property type="term" value="C:plasma membrane"/>
    <property type="evidence" value="ECO:0007669"/>
    <property type="project" value="TreeGrafter"/>
</dbReference>
<reference evidence="14" key="2">
    <citation type="journal article" date="2023" name="BMC Genomics">
        <title>Pest status, molecular evolution, and epigenetic factors derived from the genome assembly of Frankliniella fusca, a thysanopteran phytovirus vector.</title>
        <authorList>
            <person name="Catto M.A."/>
            <person name="Labadie P.E."/>
            <person name="Jacobson A.L."/>
            <person name="Kennedy G.G."/>
            <person name="Srinivasan R."/>
            <person name="Hunt B.G."/>
        </authorList>
    </citation>
    <scope>NUCLEOTIDE SEQUENCE</scope>
    <source>
        <strain evidence="14">PL_HMW_Pooled</strain>
    </source>
</reference>
<dbReference type="Proteomes" id="UP001219518">
    <property type="component" value="Unassembled WGS sequence"/>
</dbReference>
<evidence type="ECO:0000256" key="12">
    <source>
        <dbReference type="RuleBase" id="RU000679"/>
    </source>
</evidence>
<keyword evidence="7" id="KW-0915">Sodium</keyword>
<evidence type="ECO:0000256" key="13">
    <source>
        <dbReference type="SAM" id="Phobius"/>
    </source>
</evidence>
<dbReference type="PANTHER" id="PTHR11690:SF300">
    <property type="entry name" value="PICKPOCKET PROTEIN 19"/>
    <property type="match status" value="1"/>
</dbReference>
<evidence type="ECO:0000256" key="4">
    <source>
        <dbReference type="ARBA" id="ARBA00022461"/>
    </source>
</evidence>
<comment type="similarity">
    <text evidence="2 12">Belongs to the amiloride-sensitive sodium channel (TC 1.A.6) family.</text>
</comment>
<evidence type="ECO:0000313" key="15">
    <source>
        <dbReference type="Proteomes" id="UP001219518"/>
    </source>
</evidence>
<dbReference type="GO" id="GO:0015280">
    <property type="term" value="F:ligand-gated sodium channel activity"/>
    <property type="evidence" value="ECO:0007669"/>
    <property type="project" value="TreeGrafter"/>
</dbReference>
<proteinExistence type="inferred from homology"/>
<sequence>GLHFQIYTYTPSAKPEPSVGTLIKAHRGSEVRLLLSSSATSAGEDLYSIPQQARGCRRIRKLVGRTSYSPAMCILNKIRSEMKRLCKCVPITVKTAMTHVTDRVCKFSELHCVSNFTQSAEGSRFRNALHQMCLPGCAEVTYNHLVKVYPSESDNTPCSNCIFLDVYFEEYARGVVYERRRTVSETSIFLRTSGLLGLLLGCSCLVFTEIIYFSAQVAKVLILGE</sequence>
<keyword evidence="11 12" id="KW-0407">Ion channel</keyword>
<keyword evidence="4 12" id="KW-0894">Sodium channel</keyword>
<evidence type="ECO:0000256" key="9">
    <source>
        <dbReference type="ARBA" id="ARBA00023136"/>
    </source>
</evidence>
<feature type="non-terminal residue" evidence="14">
    <location>
        <position position="225"/>
    </location>
</feature>
<accession>A0AAE1GRS2</accession>
<keyword evidence="10 12" id="KW-0739">Sodium transport</keyword>
<evidence type="ECO:0000313" key="14">
    <source>
        <dbReference type="EMBL" id="KAK3907636.1"/>
    </source>
</evidence>
<evidence type="ECO:0000256" key="10">
    <source>
        <dbReference type="ARBA" id="ARBA00023201"/>
    </source>
</evidence>
<organism evidence="14 15">
    <name type="scientific">Frankliniella fusca</name>
    <dbReference type="NCBI Taxonomy" id="407009"/>
    <lineage>
        <taxon>Eukaryota</taxon>
        <taxon>Metazoa</taxon>
        <taxon>Ecdysozoa</taxon>
        <taxon>Arthropoda</taxon>
        <taxon>Hexapoda</taxon>
        <taxon>Insecta</taxon>
        <taxon>Pterygota</taxon>
        <taxon>Neoptera</taxon>
        <taxon>Paraneoptera</taxon>
        <taxon>Thysanoptera</taxon>
        <taxon>Terebrantia</taxon>
        <taxon>Thripoidea</taxon>
        <taxon>Thripidae</taxon>
        <taxon>Frankliniella</taxon>
    </lineage>
</organism>
<dbReference type="Gene3D" id="1.10.287.770">
    <property type="entry name" value="YojJ-like"/>
    <property type="match status" value="1"/>
</dbReference>
<keyword evidence="3 12" id="KW-0813">Transport</keyword>
<evidence type="ECO:0000256" key="5">
    <source>
        <dbReference type="ARBA" id="ARBA00022692"/>
    </source>
</evidence>
<evidence type="ECO:0000256" key="2">
    <source>
        <dbReference type="ARBA" id="ARBA00007193"/>
    </source>
</evidence>
<dbReference type="EMBL" id="JAHWGI010000014">
    <property type="protein sequence ID" value="KAK3907636.1"/>
    <property type="molecule type" value="Genomic_DNA"/>
</dbReference>
<evidence type="ECO:0000256" key="8">
    <source>
        <dbReference type="ARBA" id="ARBA00023065"/>
    </source>
</evidence>
<evidence type="ECO:0000256" key="11">
    <source>
        <dbReference type="ARBA" id="ARBA00023303"/>
    </source>
</evidence>
<gene>
    <name evidence="14" type="ORF">KUF71_018272</name>
</gene>
<dbReference type="AlphaFoldDB" id="A0AAE1GRS2"/>
<dbReference type="Pfam" id="PF00858">
    <property type="entry name" value="ASC"/>
    <property type="match status" value="1"/>
</dbReference>
<keyword evidence="15" id="KW-1185">Reference proteome</keyword>
<evidence type="ECO:0000256" key="6">
    <source>
        <dbReference type="ARBA" id="ARBA00022989"/>
    </source>
</evidence>